<protein>
    <submittedName>
        <fullName evidence="1">Uncharacterized protein</fullName>
    </submittedName>
</protein>
<accession>A0ABR9MGD4</accession>
<evidence type="ECO:0000313" key="1">
    <source>
        <dbReference type="EMBL" id="MBE1591720.1"/>
    </source>
</evidence>
<keyword evidence="2" id="KW-1185">Reference proteome</keyword>
<comment type="caution">
    <text evidence="1">The sequence shown here is derived from an EMBL/GenBank/DDBJ whole genome shotgun (WGS) entry which is preliminary data.</text>
</comment>
<dbReference type="RefSeq" id="WP_192791386.1">
    <property type="nucleotide sequence ID" value="NZ_JADBEK010000001.1"/>
</dbReference>
<reference evidence="1 2" key="1">
    <citation type="submission" date="2020-10" db="EMBL/GenBank/DDBJ databases">
        <title>Sequencing the genomes of 1000 actinobacteria strains.</title>
        <authorList>
            <person name="Klenk H.-P."/>
        </authorList>
    </citation>
    <scope>NUCLEOTIDE SEQUENCE [LARGE SCALE GENOMIC DNA]</scope>
    <source>
        <strain evidence="1 2">DSM 43173</strain>
    </source>
</reference>
<dbReference type="EMBL" id="JADBEK010000001">
    <property type="protein sequence ID" value="MBE1591720.1"/>
    <property type="molecule type" value="Genomic_DNA"/>
</dbReference>
<gene>
    <name evidence="1" type="ORF">H4W80_009978</name>
</gene>
<evidence type="ECO:0000313" key="2">
    <source>
        <dbReference type="Proteomes" id="UP000633509"/>
    </source>
</evidence>
<sequence length="376" mass="38275">MSGPFAPVVDLVNTLKNAVASIGDDEQEQRLLAMAAACRRLKGGVEGLEPALSPIPGSLQGWIGGDADVFRQKWRDYLAPEFRATAAARLGDAADVLDQAVEASRKTREALNQLITSLIASVSAGVVASLAAAGVSSLAVWASSAATAARGAATATGILSRFAAVRAAAAAAMRGFVTMMGRSGLVRGLSMYAGGGFRQTALAALGKYGQIYGWSFGGNLLAGGVARGVFGQNPLDISILSLAQTANASTVAGLTGPLGQTKYFTGLAASRPLVNNVAMGALAGGVPAFWNARVEGKSWGATFGDVALFSGIAGGFNGAVGRLFNPARGQWGVPSPAWFKNLPPMAQSSLLGFAPSVGLRLAVPFAPSSPPPQLDR</sequence>
<dbReference type="Proteomes" id="UP000633509">
    <property type="component" value="Unassembled WGS sequence"/>
</dbReference>
<organism evidence="1 2">
    <name type="scientific">Nonomuraea angiospora</name>
    <dbReference type="NCBI Taxonomy" id="46172"/>
    <lineage>
        <taxon>Bacteria</taxon>
        <taxon>Bacillati</taxon>
        <taxon>Actinomycetota</taxon>
        <taxon>Actinomycetes</taxon>
        <taxon>Streptosporangiales</taxon>
        <taxon>Streptosporangiaceae</taxon>
        <taxon>Nonomuraea</taxon>
    </lineage>
</organism>
<name>A0ABR9MGD4_9ACTN</name>
<proteinExistence type="predicted"/>